<dbReference type="PATRIC" id="fig|273063.9.peg.46"/>
<sequence length="336" mass="38685">MVKIKLPPEGYLARDLVISELLLLLDTSPSIENDFAIAEDEIGNKLREGIENMRKNKVLISSLGKFKRNYAAVYNYIVNEDLNNIINDFVSDKEEYFEPFSLFFPELLEAERWYGGWNASSKGSKKSVQMSKKTALLAALALDSFTVFTYIVKRSRTDVDYYFGIAPVDTEIQFQLCSNLITEKRINISKLDKLSHLGRIFLFSMYYSDNVCQKLIMLTVRGNRAEIIEENTYSSIAPFVEIWKHINSENPKYREKLKNILNLNDKYSPTDVFNRISNYVFQAVSGAITPEEMAYFIAKDTYLKDDVFGFITPKMVRTIKEAVILERQKQKGGYSA</sequence>
<dbReference type="AlphaFoldDB" id="Q977B2"/>
<dbReference type="Proteomes" id="UP000001015">
    <property type="component" value="Chromosome"/>
</dbReference>
<reference evidence="2" key="1">
    <citation type="journal article" date="2001" name="DNA Res.">
        <title>Complete genome sequence of an aerobic thermoacidophilic Crenarchaeon, Sulfolobus tokodaii strain7.</title>
        <authorList>
            <person name="Kawarabayasi Y."/>
            <person name="Hino Y."/>
            <person name="Horikawa H."/>
            <person name="Jin-no K."/>
            <person name="Takahashi M."/>
            <person name="Sekine M."/>
            <person name="Baba S."/>
            <person name="Ankai A."/>
            <person name="Kosugi H."/>
            <person name="Hosoyama A."/>
            <person name="Fukui S."/>
            <person name="Nagai Y."/>
            <person name="Nishijima K."/>
            <person name="Otsuka R."/>
            <person name="Nakazawa H."/>
            <person name="Takamiya M."/>
            <person name="Kato Y."/>
            <person name="Yoshizawa T."/>
            <person name="Tanaka T."/>
            <person name="Kudoh Y."/>
            <person name="Yamazaki J."/>
            <person name="Kushida N."/>
            <person name="Oguchi A."/>
            <person name="Aoki K."/>
            <person name="Masuda S."/>
            <person name="Yanagii M."/>
            <person name="Nishimura M."/>
            <person name="Yamagishi A."/>
            <person name="Oshima T."/>
            <person name="Kikuchi H."/>
        </authorList>
    </citation>
    <scope>NUCLEOTIDE SEQUENCE [LARGE SCALE GENOMIC DNA]</scope>
    <source>
        <strain evidence="2">DSM 16993 / JCM 10545 / NBRC 100140 / 7</strain>
    </source>
</reference>
<dbReference type="KEGG" id="sto:STK_00310"/>
<dbReference type="OrthoDB" id="42679at2157"/>
<accession>Q977B2</accession>
<organism evidence="1 2">
    <name type="scientific">Sulfurisphaera tokodaii (strain DSM 16993 / JCM 10545 / NBRC 100140 / 7)</name>
    <name type="common">Sulfolobus tokodaii</name>
    <dbReference type="NCBI Taxonomy" id="273063"/>
    <lineage>
        <taxon>Archaea</taxon>
        <taxon>Thermoproteota</taxon>
        <taxon>Thermoprotei</taxon>
        <taxon>Sulfolobales</taxon>
        <taxon>Sulfolobaceae</taxon>
        <taxon>Sulfurisphaera</taxon>
    </lineage>
</organism>
<keyword evidence="2" id="KW-1185">Reference proteome</keyword>
<name>Q977B2_SULTO</name>
<proteinExistence type="predicted"/>
<evidence type="ECO:0008006" key="3">
    <source>
        <dbReference type="Google" id="ProtNLM"/>
    </source>
</evidence>
<dbReference type="RefSeq" id="WP_010977964.1">
    <property type="nucleotide sequence ID" value="NC_003106.2"/>
</dbReference>
<evidence type="ECO:0000313" key="2">
    <source>
        <dbReference type="Proteomes" id="UP000001015"/>
    </source>
</evidence>
<protein>
    <recommendedName>
        <fullName evidence="3">CRISPR-associated protein</fullName>
    </recommendedName>
</protein>
<evidence type="ECO:0000313" key="1">
    <source>
        <dbReference type="EMBL" id="BAB64982.1"/>
    </source>
</evidence>
<dbReference type="eggNOG" id="arCOG07297">
    <property type="taxonomic scope" value="Archaea"/>
</dbReference>
<dbReference type="EMBL" id="BA000023">
    <property type="protein sequence ID" value="BAB64982.1"/>
    <property type="molecule type" value="Genomic_DNA"/>
</dbReference>
<dbReference type="STRING" id="273063.STK_00310"/>
<dbReference type="GeneID" id="1457906"/>
<gene>
    <name evidence="1" type="primary">ST0031</name>
    <name evidence="1" type="ordered locus">STK_00310</name>
</gene>